<gene>
    <name evidence="1" type="ORF">SAMN04488241_10256</name>
</gene>
<dbReference type="PROSITE" id="PS00018">
    <property type="entry name" value="EF_HAND_1"/>
    <property type="match status" value="1"/>
</dbReference>
<dbReference type="Proteomes" id="UP000199586">
    <property type="component" value="Unassembled WGS sequence"/>
</dbReference>
<dbReference type="AlphaFoldDB" id="A0A1I5QI86"/>
<evidence type="ECO:0000313" key="1">
    <source>
        <dbReference type="EMBL" id="SFP45781.1"/>
    </source>
</evidence>
<organism evidence="1 2">
    <name type="scientific">Sphingomonas rubra</name>
    <dbReference type="NCBI Taxonomy" id="634430"/>
    <lineage>
        <taxon>Bacteria</taxon>
        <taxon>Pseudomonadati</taxon>
        <taxon>Pseudomonadota</taxon>
        <taxon>Alphaproteobacteria</taxon>
        <taxon>Sphingomonadales</taxon>
        <taxon>Sphingomonadaceae</taxon>
        <taxon>Sphingomonas</taxon>
    </lineage>
</organism>
<dbReference type="InterPro" id="IPR018247">
    <property type="entry name" value="EF_Hand_1_Ca_BS"/>
</dbReference>
<protein>
    <recommendedName>
        <fullName evidence="3">EF hand</fullName>
    </recommendedName>
</protein>
<evidence type="ECO:0008006" key="3">
    <source>
        <dbReference type="Google" id="ProtNLM"/>
    </source>
</evidence>
<evidence type="ECO:0000313" key="2">
    <source>
        <dbReference type="Proteomes" id="UP000199586"/>
    </source>
</evidence>
<dbReference type="InterPro" id="IPR011992">
    <property type="entry name" value="EF-hand-dom_pair"/>
</dbReference>
<name>A0A1I5QI86_9SPHN</name>
<dbReference type="STRING" id="634430.SAMN04488241_10256"/>
<reference evidence="1 2" key="1">
    <citation type="submission" date="2016-10" db="EMBL/GenBank/DDBJ databases">
        <authorList>
            <person name="de Groot N.N."/>
        </authorList>
    </citation>
    <scope>NUCLEOTIDE SEQUENCE [LARGE SCALE GENOMIC DNA]</scope>
    <source>
        <strain evidence="1 2">CGMCC 1.9113</strain>
    </source>
</reference>
<dbReference type="SUPFAM" id="SSF47473">
    <property type="entry name" value="EF-hand"/>
    <property type="match status" value="1"/>
</dbReference>
<keyword evidence="2" id="KW-1185">Reference proteome</keyword>
<sequence>MILPALLMALALQTAQTTPPVADGQEVVVRSSNRPSPQTPATMVVEPVAMFIAACDADGDGVTASAELDACVARSFAAIDIGGTGRLRYLAYADWAARYLGDANALPSPFDVDRDTDDQVTLDELQRQFAKLYTRFDKDGRPGISRAELLTFRTAPVDANGPARSGVSKKGKR</sequence>
<accession>A0A1I5QI86</accession>
<proteinExistence type="predicted"/>
<dbReference type="Gene3D" id="1.10.238.10">
    <property type="entry name" value="EF-hand"/>
    <property type="match status" value="1"/>
</dbReference>
<dbReference type="RefSeq" id="WP_245739016.1">
    <property type="nucleotide sequence ID" value="NZ_FOXP01000002.1"/>
</dbReference>
<dbReference type="EMBL" id="FOXP01000002">
    <property type="protein sequence ID" value="SFP45781.1"/>
    <property type="molecule type" value="Genomic_DNA"/>
</dbReference>